<dbReference type="Proteomes" id="UP001163046">
    <property type="component" value="Unassembled WGS sequence"/>
</dbReference>
<dbReference type="InterPro" id="IPR003350">
    <property type="entry name" value="CUT_dom"/>
</dbReference>
<feature type="region of interest" description="Disordered" evidence="11">
    <location>
        <begin position="211"/>
        <end position="234"/>
    </location>
</feature>
<proteinExistence type="inferred from homology"/>
<accession>A0A9X0CQC3</accession>
<evidence type="ECO:0000256" key="3">
    <source>
        <dbReference type="ARBA" id="ARBA00023015"/>
    </source>
</evidence>
<dbReference type="Gene3D" id="1.10.10.60">
    <property type="entry name" value="Homeodomain-like"/>
    <property type="match status" value="1"/>
</dbReference>
<dbReference type="InterPro" id="IPR001356">
    <property type="entry name" value="HD"/>
</dbReference>
<keyword evidence="3 10" id="KW-0805">Transcription regulation</keyword>
<dbReference type="PROSITE" id="PS50071">
    <property type="entry name" value="HOMEOBOX_2"/>
    <property type="match status" value="1"/>
</dbReference>
<dbReference type="CDD" id="cd00086">
    <property type="entry name" value="homeodomain"/>
    <property type="match status" value="1"/>
</dbReference>
<evidence type="ECO:0000256" key="8">
    <source>
        <dbReference type="PROSITE-ProRule" id="PRU00108"/>
    </source>
</evidence>
<dbReference type="SUPFAM" id="SSF47413">
    <property type="entry name" value="lambda repressor-like DNA-binding domains"/>
    <property type="match status" value="1"/>
</dbReference>
<keyword evidence="7 8" id="KW-0539">Nucleus</keyword>
<dbReference type="InterPro" id="IPR009057">
    <property type="entry name" value="Homeodomain-like_sf"/>
</dbReference>
<feature type="DNA-binding region" description="Homeobox" evidence="8">
    <location>
        <begin position="162"/>
        <end position="222"/>
    </location>
</feature>
<dbReference type="Pfam" id="PF02376">
    <property type="entry name" value="CUT"/>
    <property type="match status" value="1"/>
</dbReference>
<dbReference type="PROSITE" id="PS51042">
    <property type="entry name" value="CUT"/>
    <property type="match status" value="1"/>
</dbReference>
<evidence type="ECO:0000256" key="6">
    <source>
        <dbReference type="ARBA" id="ARBA00023163"/>
    </source>
</evidence>
<evidence type="ECO:0000256" key="2">
    <source>
        <dbReference type="ARBA" id="ARBA00008190"/>
    </source>
</evidence>
<sequence length="234" mass="26704">MSVSIKVSFVGEHKQEILDLLRKFAADNTIRVDIEELPATEMEDNEETNVVASKDDQPCDQPEEPQAQVLVPKEIAANVKRWLTTNNVGQVLFANKVLDRARSTFSDSIRNAPETVPLGHGKKLWEQMDKFLSDPQQRKELLMLSNKRPGHETNGEDPTPTKKSATISFERWQLVGLDKLFMECDGRPEKKTVDLAASSFKMDVKQANVWFQNHRRREKNGQYVPGSYQPKPKE</sequence>
<evidence type="ECO:0000256" key="1">
    <source>
        <dbReference type="ARBA" id="ARBA00004123"/>
    </source>
</evidence>
<reference evidence="14" key="1">
    <citation type="submission" date="2023-01" db="EMBL/GenBank/DDBJ databases">
        <title>Genome assembly of the deep-sea coral Lophelia pertusa.</title>
        <authorList>
            <person name="Herrera S."/>
            <person name="Cordes E."/>
        </authorList>
    </citation>
    <scope>NUCLEOTIDE SEQUENCE</scope>
    <source>
        <strain evidence="14">USNM1676648</strain>
        <tissue evidence="14">Polyp</tissue>
    </source>
</reference>
<dbReference type="EMBL" id="MU826895">
    <property type="protein sequence ID" value="KAJ7369644.1"/>
    <property type="molecule type" value="Genomic_DNA"/>
</dbReference>
<gene>
    <name evidence="14" type="ORF">OS493_037327</name>
</gene>
<evidence type="ECO:0000256" key="5">
    <source>
        <dbReference type="ARBA" id="ARBA00023155"/>
    </source>
</evidence>
<feature type="domain" description="Homeobox" evidence="12">
    <location>
        <begin position="160"/>
        <end position="221"/>
    </location>
</feature>
<keyword evidence="5 8" id="KW-0371">Homeobox</keyword>
<comment type="similarity">
    <text evidence="2 10">Belongs to the CUT homeobox family.</text>
</comment>
<comment type="caution">
    <text evidence="14">The sequence shown here is derived from an EMBL/GenBank/DDBJ whole genome shotgun (WGS) entry which is preliminary data.</text>
</comment>
<dbReference type="GO" id="GO:0003677">
    <property type="term" value="F:DNA binding"/>
    <property type="evidence" value="ECO:0007669"/>
    <property type="project" value="UniProtKB-UniRule"/>
</dbReference>
<organism evidence="14 15">
    <name type="scientific">Desmophyllum pertusum</name>
    <dbReference type="NCBI Taxonomy" id="174260"/>
    <lineage>
        <taxon>Eukaryota</taxon>
        <taxon>Metazoa</taxon>
        <taxon>Cnidaria</taxon>
        <taxon>Anthozoa</taxon>
        <taxon>Hexacorallia</taxon>
        <taxon>Scleractinia</taxon>
        <taxon>Caryophylliina</taxon>
        <taxon>Caryophylliidae</taxon>
        <taxon>Desmophyllum</taxon>
    </lineage>
</organism>
<name>A0A9X0CQC3_9CNID</name>
<dbReference type="SMART" id="SM01109">
    <property type="entry name" value="CUT"/>
    <property type="match status" value="1"/>
</dbReference>
<evidence type="ECO:0000259" key="12">
    <source>
        <dbReference type="PROSITE" id="PS50071"/>
    </source>
</evidence>
<comment type="subcellular location">
    <subcellularLocation>
        <location evidence="1 8 9">Nucleus</location>
    </subcellularLocation>
</comment>
<protein>
    <recommendedName>
        <fullName evidence="10">One cut domain family member</fullName>
    </recommendedName>
</protein>
<keyword evidence="15" id="KW-1185">Reference proteome</keyword>
<dbReference type="GO" id="GO:0005634">
    <property type="term" value="C:nucleus"/>
    <property type="evidence" value="ECO:0007669"/>
    <property type="project" value="UniProtKB-SubCell"/>
</dbReference>
<evidence type="ECO:0000313" key="15">
    <source>
        <dbReference type="Proteomes" id="UP001163046"/>
    </source>
</evidence>
<evidence type="ECO:0000256" key="4">
    <source>
        <dbReference type="ARBA" id="ARBA00023125"/>
    </source>
</evidence>
<keyword evidence="6 10" id="KW-0804">Transcription</keyword>
<feature type="domain" description="CUT" evidence="13">
    <location>
        <begin position="61"/>
        <end position="147"/>
    </location>
</feature>
<dbReference type="AlphaFoldDB" id="A0A9X0CQC3"/>
<evidence type="ECO:0000256" key="11">
    <source>
        <dbReference type="SAM" id="MobiDB-lite"/>
    </source>
</evidence>
<keyword evidence="4 8" id="KW-0238">DNA-binding</keyword>
<evidence type="ECO:0000313" key="14">
    <source>
        <dbReference type="EMBL" id="KAJ7369644.1"/>
    </source>
</evidence>
<evidence type="ECO:0000259" key="13">
    <source>
        <dbReference type="PROSITE" id="PS51042"/>
    </source>
</evidence>
<dbReference type="Pfam" id="PF00046">
    <property type="entry name" value="Homeodomain"/>
    <property type="match status" value="1"/>
</dbReference>
<evidence type="ECO:0000256" key="7">
    <source>
        <dbReference type="ARBA" id="ARBA00023242"/>
    </source>
</evidence>
<evidence type="ECO:0000256" key="9">
    <source>
        <dbReference type="RuleBase" id="RU000682"/>
    </source>
</evidence>
<dbReference type="OrthoDB" id="5989314at2759"/>
<dbReference type="SMART" id="SM00389">
    <property type="entry name" value="HOX"/>
    <property type="match status" value="1"/>
</dbReference>
<dbReference type="SUPFAM" id="SSF46689">
    <property type="entry name" value="Homeodomain-like"/>
    <property type="match status" value="1"/>
</dbReference>
<evidence type="ECO:0000256" key="10">
    <source>
        <dbReference type="RuleBase" id="RU361129"/>
    </source>
</evidence>
<dbReference type="InterPro" id="IPR010982">
    <property type="entry name" value="Lambda_DNA-bd_dom_sf"/>
</dbReference>
<dbReference type="Gene3D" id="1.10.260.40">
    <property type="entry name" value="lambda repressor-like DNA-binding domains"/>
    <property type="match status" value="1"/>
</dbReference>